<keyword evidence="3" id="KW-1185">Reference proteome</keyword>
<evidence type="ECO:0000313" key="2">
    <source>
        <dbReference type="EMBL" id="MDC8772044.1"/>
    </source>
</evidence>
<evidence type="ECO:0000259" key="1">
    <source>
        <dbReference type="Pfam" id="PF01869"/>
    </source>
</evidence>
<dbReference type="SUPFAM" id="SSF53067">
    <property type="entry name" value="Actin-like ATPase domain"/>
    <property type="match status" value="1"/>
</dbReference>
<proteinExistence type="predicted"/>
<dbReference type="InterPro" id="IPR052519">
    <property type="entry name" value="Euk-type_GlcNAc_Kinase"/>
</dbReference>
<protein>
    <submittedName>
        <fullName evidence="2">BadF/BadG/BcrA/BcrD ATPase family protein</fullName>
    </submittedName>
</protein>
<dbReference type="EMBL" id="JAQQXT010000005">
    <property type="protein sequence ID" value="MDC8772044.1"/>
    <property type="molecule type" value="Genomic_DNA"/>
</dbReference>
<dbReference type="Pfam" id="PF01869">
    <property type="entry name" value="BcrAD_BadFG"/>
    <property type="match status" value="1"/>
</dbReference>
<accession>A0ABT5KDN9</accession>
<comment type="caution">
    <text evidence="2">The sequence shown here is derived from an EMBL/GenBank/DDBJ whole genome shotgun (WGS) entry which is preliminary data.</text>
</comment>
<organism evidence="2 3">
    <name type="scientific">Roseateles albus</name>
    <dbReference type="NCBI Taxonomy" id="2987525"/>
    <lineage>
        <taxon>Bacteria</taxon>
        <taxon>Pseudomonadati</taxon>
        <taxon>Pseudomonadota</taxon>
        <taxon>Betaproteobacteria</taxon>
        <taxon>Burkholderiales</taxon>
        <taxon>Sphaerotilaceae</taxon>
        <taxon>Roseateles</taxon>
    </lineage>
</organism>
<dbReference type="Proteomes" id="UP001221189">
    <property type="component" value="Unassembled WGS sequence"/>
</dbReference>
<reference evidence="2 3" key="1">
    <citation type="submission" date="2022-10" db="EMBL/GenBank/DDBJ databases">
        <title>Paucibacter sp. hw1 Genome sequencing.</title>
        <authorList>
            <person name="Park S."/>
        </authorList>
    </citation>
    <scope>NUCLEOTIDE SEQUENCE [LARGE SCALE GENOMIC DNA]</scope>
    <source>
        <strain evidence="3">hw1</strain>
    </source>
</reference>
<feature type="domain" description="ATPase BadF/BadG/BcrA/BcrD type" evidence="1">
    <location>
        <begin position="19"/>
        <end position="320"/>
    </location>
</feature>
<dbReference type="InterPro" id="IPR002731">
    <property type="entry name" value="ATPase_BadF"/>
</dbReference>
<dbReference type="PANTHER" id="PTHR43190:SF3">
    <property type="entry name" value="N-ACETYL-D-GLUCOSAMINE KINASE"/>
    <property type="match status" value="1"/>
</dbReference>
<dbReference type="Gene3D" id="3.30.420.40">
    <property type="match status" value="2"/>
</dbReference>
<gene>
    <name evidence="2" type="ORF">PRZ03_10725</name>
</gene>
<dbReference type="InterPro" id="IPR043129">
    <property type="entry name" value="ATPase_NBD"/>
</dbReference>
<dbReference type="RefSeq" id="WP_273600289.1">
    <property type="nucleotide sequence ID" value="NZ_JAQQXT010000005.1"/>
</dbReference>
<name>A0ABT5KDN9_9BURK</name>
<dbReference type="PANTHER" id="PTHR43190">
    <property type="entry name" value="N-ACETYL-D-GLUCOSAMINE KINASE"/>
    <property type="match status" value="1"/>
</dbReference>
<evidence type="ECO:0000313" key="3">
    <source>
        <dbReference type="Proteomes" id="UP001221189"/>
    </source>
</evidence>
<sequence length="321" mass="33091">MNVAPDQLSKTAPPTSLGLGIDAGGTQTRWALARAGEVLAQGQVAGLSGLQMADEGGRAELARTLAALAAALQPYGPIGAIHAGITGLPDSDLQGIAEMKCLLAQSLAMTPQAIHCRSDIRLAWHAAFSAKAGGYLIYAGTGSVAAFVDSDDRLHRAGGRGLLLGDEGSGGWIAAQALAQVWRMEDAAPGSAMAESAMARALFAAMGSSDWTSTRAYVYKGSRGQLGQLAMAVAASAQEDPRAAALLRRAGQELARLAEAMVHRFGPRPIVLAGRALTLSPLIEHSLRQHLNKALGAAADIQLQQLQPQRQAALAAALAAI</sequence>